<dbReference type="InterPro" id="IPR050469">
    <property type="entry name" value="Diguanylate_Cyclase"/>
</dbReference>
<dbReference type="AlphaFoldDB" id="A0A3A3G570"/>
<evidence type="ECO:0000259" key="4">
    <source>
        <dbReference type="PROSITE" id="PS50887"/>
    </source>
</evidence>
<dbReference type="EMBL" id="QYUQ01000002">
    <property type="protein sequence ID" value="RJG02974.1"/>
    <property type="molecule type" value="Genomic_DNA"/>
</dbReference>
<dbReference type="PANTHER" id="PTHR45138">
    <property type="entry name" value="REGULATORY COMPONENTS OF SENSORY TRANSDUCTION SYSTEM"/>
    <property type="match status" value="1"/>
</dbReference>
<dbReference type="Proteomes" id="UP000266327">
    <property type="component" value="Unassembled WGS sequence"/>
</dbReference>
<dbReference type="InterPro" id="IPR043128">
    <property type="entry name" value="Rev_trsase/Diguanyl_cyclase"/>
</dbReference>
<feature type="domain" description="GGDEF" evidence="4">
    <location>
        <begin position="265"/>
        <end position="395"/>
    </location>
</feature>
<gene>
    <name evidence="5" type="ORF">D3878_16435</name>
</gene>
<name>A0A3A3G570_9BURK</name>
<keyword evidence="6" id="KW-1185">Reference proteome</keyword>
<dbReference type="GO" id="GO:0052621">
    <property type="term" value="F:diguanylate cyclase activity"/>
    <property type="evidence" value="ECO:0007669"/>
    <property type="project" value="UniProtKB-EC"/>
</dbReference>
<protein>
    <recommendedName>
        <fullName evidence="1">diguanylate cyclase</fullName>
        <ecNumber evidence="1">2.7.7.65</ecNumber>
    </recommendedName>
</protein>
<dbReference type="EC" id="2.7.7.65" evidence="1"/>
<feature type="transmembrane region" description="Helical" evidence="3">
    <location>
        <begin position="158"/>
        <end position="178"/>
    </location>
</feature>
<dbReference type="NCBIfam" id="TIGR00254">
    <property type="entry name" value="GGDEF"/>
    <property type="match status" value="1"/>
</dbReference>
<evidence type="ECO:0000256" key="1">
    <source>
        <dbReference type="ARBA" id="ARBA00012528"/>
    </source>
</evidence>
<comment type="caution">
    <text evidence="5">The sequence shown here is derived from an EMBL/GenBank/DDBJ whole genome shotgun (WGS) entry which is preliminary data.</text>
</comment>
<proteinExistence type="predicted"/>
<accession>A0A3A3G570</accession>
<evidence type="ECO:0000313" key="5">
    <source>
        <dbReference type="EMBL" id="RJG02974.1"/>
    </source>
</evidence>
<keyword evidence="3" id="KW-0472">Membrane</keyword>
<evidence type="ECO:0000313" key="6">
    <source>
        <dbReference type="Proteomes" id="UP000266327"/>
    </source>
</evidence>
<feature type="transmembrane region" description="Helical" evidence="3">
    <location>
        <begin position="190"/>
        <end position="210"/>
    </location>
</feature>
<keyword evidence="3" id="KW-1133">Transmembrane helix</keyword>
<feature type="transmembrane region" description="Helical" evidence="3">
    <location>
        <begin position="79"/>
        <end position="99"/>
    </location>
</feature>
<feature type="transmembrane region" description="Helical" evidence="3">
    <location>
        <begin position="52"/>
        <end position="73"/>
    </location>
</feature>
<dbReference type="InterPro" id="IPR029787">
    <property type="entry name" value="Nucleotide_cyclase"/>
</dbReference>
<dbReference type="SUPFAM" id="SSF55073">
    <property type="entry name" value="Nucleotide cyclase"/>
    <property type="match status" value="1"/>
</dbReference>
<dbReference type="PROSITE" id="PS50887">
    <property type="entry name" value="GGDEF"/>
    <property type="match status" value="1"/>
</dbReference>
<dbReference type="CDD" id="cd01949">
    <property type="entry name" value="GGDEF"/>
    <property type="match status" value="1"/>
</dbReference>
<evidence type="ECO:0000256" key="3">
    <source>
        <dbReference type="SAM" id="Phobius"/>
    </source>
</evidence>
<dbReference type="InterPro" id="IPR000160">
    <property type="entry name" value="GGDEF_dom"/>
</dbReference>
<evidence type="ECO:0000256" key="2">
    <source>
        <dbReference type="ARBA" id="ARBA00034247"/>
    </source>
</evidence>
<comment type="catalytic activity">
    <reaction evidence="2">
        <text>2 GTP = 3',3'-c-di-GMP + 2 diphosphate</text>
        <dbReference type="Rhea" id="RHEA:24898"/>
        <dbReference type="ChEBI" id="CHEBI:33019"/>
        <dbReference type="ChEBI" id="CHEBI:37565"/>
        <dbReference type="ChEBI" id="CHEBI:58805"/>
        <dbReference type="EC" id="2.7.7.65"/>
    </reaction>
</comment>
<organism evidence="5 6">
    <name type="scientific">Noviherbaspirillum sedimenti</name>
    <dbReference type="NCBI Taxonomy" id="2320865"/>
    <lineage>
        <taxon>Bacteria</taxon>
        <taxon>Pseudomonadati</taxon>
        <taxon>Pseudomonadota</taxon>
        <taxon>Betaproteobacteria</taxon>
        <taxon>Burkholderiales</taxon>
        <taxon>Oxalobacteraceae</taxon>
        <taxon>Noviherbaspirillum</taxon>
    </lineage>
</organism>
<feature type="transmembrane region" description="Helical" evidence="3">
    <location>
        <begin position="137"/>
        <end position="153"/>
    </location>
</feature>
<sequence length="407" mass="45853">MLNHWFRQADNVCYSNAILLLQRMPLSMHFFPALFRFPKDDPAQATRARHTLMSSVSALTVSSFTLYCTHIGLFRMSVASLTGFLTLAFIIHALFYAAICTGWNRRLADPSMTMVQIINSILWMMFVLYFIDQVRGAVLVLFMIIFVFGIFRLRLAQFVGAALFTLLSYALVIALLAYNQPQSINVKIELLQWVLLAMVLPWFALIGAYISNIRSALRHKNKELETALATIEHLASHDELTGIANRRCFLDALRREQARVDREAQPFCLALFDLDFFKAINDLHGHSAGDKVLRTFAECVQKEVRKSDYFGRYGGEEFALLIVDAEIALASSILERIRTGIEEQAFPLVNRKVTASIGVAQYQPGETISNLINRADQALYAAKKGGRNCVKQAIDDTEEAGVIMALH</sequence>
<dbReference type="SMART" id="SM00267">
    <property type="entry name" value="GGDEF"/>
    <property type="match status" value="1"/>
</dbReference>
<dbReference type="Pfam" id="PF00990">
    <property type="entry name" value="GGDEF"/>
    <property type="match status" value="1"/>
</dbReference>
<reference evidence="6" key="1">
    <citation type="submission" date="2018-09" db="EMBL/GenBank/DDBJ databases">
        <authorList>
            <person name="Zhu H."/>
        </authorList>
    </citation>
    <scope>NUCLEOTIDE SEQUENCE [LARGE SCALE GENOMIC DNA]</scope>
    <source>
        <strain evidence="6">K1S02-23</strain>
    </source>
</reference>
<keyword evidence="3" id="KW-0812">Transmembrane</keyword>
<dbReference type="PANTHER" id="PTHR45138:SF9">
    <property type="entry name" value="DIGUANYLATE CYCLASE DGCM-RELATED"/>
    <property type="match status" value="1"/>
</dbReference>
<dbReference type="FunFam" id="3.30.70.270:FF:000001">
    <property type="entry name" value="Diguanylate cyclase domain protein"/>
    <property type="match status" value="1"/>
</dbReference>
<dbReference type="Gene3D" id="3.30.70.270">
    <property type="match status" value="1"/>
</dbReference>
<feature type="transmembrane region" description="Helical" evidence="3">
    <location>
        <begin position="111"/>
        <end position="131"/>
    </location>
</feature>